<dbReference type="GeneID" id="37267419"/>
<dbReference type="PANTHER" id="PTHR11717:SF7">
    <property type="entry name" value="LOW MOLECULAR WEIGHT PHOSPHOTYROSINE PROTEIN PHOSPHATASE"/>
    <property type="match status" value="1"/>
</dbReference>
<gene>
    <name evidence="6" type="ORF">FA09DRAFT_284675</name>
</gene>
<dbReference type="GO" id="GO:0004725">
    <property type="term" value="F:protein tyrosine phosphatase activity"/>
    <property type="evidence" value="ECO:0007669"/>
    <property type="project" value="InterPro"/>
</dbReference>
<evidence type="ECO:0000313" key="7">
    <source>
        <dbReference type="Proteomes" id="UP000245946"/>
    </source>
</evidence>
<evidence type="ECO:0000259" key="5">
    <source>
        <dbReference type="SMART" id="SM00226"/>
    </source>
</evidence>
<dbReference type="CDD" id="cd16343">
    <property type="entry name" value="LMWPTP"/>
    <property type="match status" value="1"/>
</dbReference>
<keyword evidence="7" id="KW-1185">Reference proteome</keyword>
<name>A0A316Z5G5_9BASI</name>
<dbReference type="Proteomes" id="UP000245946">
    <property type="component" value="Unassembled WGS sequence"/>
</dbReference>
<dbReference type="Gene3D" id="3.40.50.2300">
    <property type="match status" value="1"/>
</dbReference>
<evidence type="ECO:0000313" key="6">
    <source>
        <dbReference type="EMBL" id="PWN96202.1"/>
    </source>
</evidence>
<dbReference type="InterPro" id="IPR036196">
    <property type="entry name" value="Ptyr_pPase_sf"/>
</dbReference>
<dbReference type="SUPFAM" id="SSF52788">
    <property type="entry name" value="Phosphotyrosine protein phosphatases I"/>
    <property type="match status" value="1"/>
</dbReference>
<dbReference type="EMBL" id="KZ819300">
    <property type="protein sequence ID" value="PWN96202.1"/>
    <property type="molecule type" value="Genomic_DNA"/>
</dbReference>
<dbReference type="PANTHER" id="PTHR11717">
    <property type="entry name" value="LOW MOLECULAR WEIGHT PROTEIN TYROSINE PHOSPHATASE"/>
    <property type="match status" value="1"/>
</dbReference>
<feature type="non-terminal residue" evidence="6">
    <location>
        <position position="118"/>
    </location>
</feature>
<keyword evidence="3" id="KW-0904">Protein phosphatase</keyword>
<feature type="domain" description="Phosphotyrosine protein phosphatase I" evidence="5">
    <location>
        <begin position="6"/>
        <end position="118"/>
    </location>
</feature>
<dbReference type="Pfam" id="PF01451">
    <property type="entry name" value="LMWPc"/>
    <property type="match status" value="1"/>
</dbReference>
<evidence type="ECO:0000256" key="3">
    <source>
        <dbReference type="ARBA" id="ARBA00022912"/>
    </source>
</evidence>
<dbReference type="AlphaFoldDB" id="A0A316Z5G5"/>
<evidence type="ECO:0000256" key="2">
    <source>
        <dbReference type="ARBA" id="ARBA00022801"/>
    </source>
</evidence>
<dbReference type="RefSeq" id="XP_025596481.1">
    <property type="nucleotide sequence ID" value="XM_025739873.1"/>
</dbReference>
<dbReference type="SMART" id="SM00226">
    <property type="entry name" value="LMWPc"/>
    <property type="match status" value="1"/>
</dbReference>
<dbReference type="OrthoDB" id="3388at2759"/>
<dbReference type="InterPro" id="IPR023485">
    <property type="entry name" value="Ptyr_pPase"/>
</dbReference>
<organism evidence="6 7">
    <name type="scientific">Tilletiopsis washingtonensis</name>
    <dbReference type="NCBI Taxonomy" id="58919"/>
    <lineage>
        <taxon>Eukaryota</taxon>
        <taxon>Fungi</taxon>
        <taxon>Dikarya</taxon>
        <taxon>Basidiomycota</taxon>
        <taxon>Ustilaginomycotina</taxon>
        <taxon>Exobasidiomycetes</taxon>
        <taxon>Entylomatales</taxon>
        <taxon>Entylomatales incertae sedis</taxon>
        <taxon>Tilletiopsis</taxon>
    </lineage>
</organism>
<reference evidence="6 7" key="1">
    <citation type="journal article" date="2018" name="Mol. Biol. Evol.">
        <title>Broad Genomic Sampling Reveals a Smut Pathogenic Ancestry of the Fungal Clade Ustilaginomycotina.</title>
        <authorList>
            <person name="Kijpornyongpan T."/>
            <person name="Mondo S.J."/>
            <person name="Barry K."/>
            <person name="Sandor L."/>
            <person name="Lee J."/>
            <person name="Lipzen A."/>
            <person name="Pangilinan J."/>
            <person name="LaButti K."/>
            <person name="Hainaut M."/>
            <person name="Henrissat B."/>
            <person name="Grigoriev I.V."/>
            <person name="Spatafora J.W."/>
            <person name="Aime M.C."/>
        </authorList>
    </citation>
    <scope>NUCLEOTIDE SEQUENCE [LARGE SCALE GENOMIC DNA]</scope>
    <source>
        <strain evidence="6 7">MCA 4186</strain>
    </source>
</reference>
<feature type="active site" description="Nucleophile" evidence="4">
    <location>
        <position position="12"/>
    </location>
</feature>
<proteinExistence type="inferred from homology"/>
<keyword evidence="2" id="KW-0378">Hydrolase</keyword>
<sequence length="118" mass="12775">MPSEPPSILFVCLGNICRSPMAEAVFAHLVDELGLKGRVGKVDSCGTGAYHQGEKADSRTLAVLAQHSIASSCRARRLRGSDFDDFTYVLGMDAANVRNLHAQKPRGSKAIVELFGKW</sequence>
<dbReference type="InterPro" id="IPR017867">
    <property type="entry name" value="Tyr_phospatase_low_mol_wt"/>
</dbReference>
<evidence type="ECO:0000256" key="1">
    <source>
        <dbReference type="ARBA" id="ARBA00011063"/>
    </source>
</evidence>
<accession>A0A316Z5G5</accession>
<evidence type="ECO:0000256" key="4">
    <source>
        <dbReference type="PIRSR" id="PIRSR617867-1"/>
    </source>
</evidence>
<dbReference type="STRING" id="58919.A0A316Z5G5"/>
<dbReference type="PRINTS" id="PR00719">
    <property type="entry name" value="LMWPTPASE"/>
</dbReference>
<dbReference type="InterPro" id="IPR050438">
    <property type="entry name" value="LMW_PTPase"/>
</dbReference>
<protein>
    <submittedName>
        <fullName evidence="6">Phosphotyrosine protein phosphatases I</fullName>
    </submittedName>
</protein>
<comment type="similarity">
    <text evidence="1">Belongs to the low molecular weight phosphotyrosine protein phosphatase family.</text>
</comment>
<feature type="active site" evidence="4">
    <location>
        <position position="18"/>
    </location>
</feature>